<dbReference type="Gene3D" id="1.10.287.470">
    <property type="entry name" value="Helix hairpin bin"/>
    <property type="match status" value="1"/>
</dbReference>
<dbReference type="InterPro" id="IPR050739">
    <property type="entry name" value="MFP"/>
</dbReference>
<gene>
    <name evidence="7" type="ORF">HB375_10785</name>
</gene>
<evidence type="ECO:0000256" key="2">
    <source>
        <dbReference type="SAM" id="MobiDB-lite"/>
    </source>
</evidence>
<proteinExistence type="predicted"/>
<evidence type="ECO:0000259" key="4">
    <source>
        <dbReference type="Pfam" id="PF25876"/>
    </source>
</evidence>
<feature type="region of interest" description="Disordered" evidence="2">
    <location>
        <begin position="1"/>
        <end position="45"/>
    </location>
</feature>
<dbReference type="InterPro" id="IPR058624">
    <property type="entry name" value="MdtA-like_HH"/>
</dbReference>
<evidence type="ECO:0000313" key="8">
    <source>
        <dbReference type="Proteomes" id="UP000707352"/>
    </source>
</evidence>
<reference evidence="7 8" key="1">
    <citation type="submission" date="2020-03" db="EMBL/GenBank/DDBJ databases">
        <title>The genome sequence of Microvirga sp. c23x22.</title>
        <authorList>
            <person name="Zhang X."/>
        </authorList>
    </citation>
    <scope>NUCLEOTIDE SEQUENCE [LARGE SCALE GENOMIC DNA]</scope>
    <source>
        <strain evidence="8">c23x22</strain>
    </source>
</reference>
<keyword evidence="1" id="KW-0175">Coiled coil</keyword>
<feature type="domain" description="Multidrug resistance protein MdtA-like barrel-sandwich hybrid" evidence="5">
    <location>
        <begin position="96"/>
        <end position="288"/>
    </location>
</feature>
<protein>
    <submittedName>
        <fullName evidence="7">HlyD family secretion protein</fullName>
    </submittedName>
</protein>
<dbReference type="RefSeq" id="WP_167672984.1">
    <property type="nucleotide sequence ID" value="NZ_JAATJS010000003.1"/>
</dbReference>
<keyword evidence="3" id="KW-0812">Transmembrane</keyword>
<evidence type="ECO:0000259" key="5">
    <source>
        <dbReference type="Pfam" id="PF25917"/>
    </source>
</evidence>
<feature type="domain" description="CusB-like beta-barrel" evidence="6">
    <location>
        <begin position="293"/>
        <end position="336"/>
    </location>
</feature>
<feature type="transmembrane region" description="Helical" evidence="3">
    <location>
        <begin position="54"/>
        <end position="74"/>
    </location>
</feature>
<keyword evidence="3" id="KW-0472">Membrane</keyword>
<dbReference type="Pfam" id="PF25954">
    <property type="entry name" value="Beta-barrel_RND_2"/>
    <property type="match status" value="1"/>
</dbReference>
<keyword evidence="3" id="KW-1133">Transmembrane helix</keyword>
<dbReference type="PANTHER" id="PTHR30386:SF24">
    <property type="entry name" value="MULTIDRUG RESISTANCE EFFLUX PUMP"/>
    <property type="match status" value="1"/>
</dbReference>
<accession>A0ABX0VGD3</accession>
<feature type="domain" description="Multidrug resistance protein MdtA-like alpha-helical hairpin" evidence="4">
    <location>
        <begin position="162"/>
        <end position="226"/>
    </location>
</feature>
<dbReference type="Gene3D" id="2.40.30.170">
    <property type="match status" value="1"/>
</dbReference>
<feature type="compositionally biased region" description="Low complexity" evidence="2">
    <location>
        <begin position="29"/>
        <end position="42"/>
    </location>
</feature>
<evidence type="ECO:0000256" key="1">
    <source>
        <dbReference type="SAM" id="Coils"/>
    </source>
</evidence>
<dbReference type="Proteomes" id="UP000707352">
    <property type="component" value="Unassembled WGS sequence"/>
</dbReference>
<keyword evidence="8" id="KW-1185">Reference proteome</keyword>
<dbReference type="InterPro" id="IPR058792">
    <property type="entry name" value="Beta-barrel_RND_2"/>
</dbReference>
<dbReference type="Pfam" id="PF25917">
    <property type="entry name" value="BSH_RND"/>
    <property type="match status" value="1"/>
</dbReference>
<sequence length="404" mass="42741">MAYREEFAKAEERGPAVEGKVSDLPPEAPAAKVEAEAPQAPAMKPKGKLGKRPVIMAVLAAALAFGGYEGFHWWTVGRFMVSTDDAYVQADITILSAKVSGYVSSLAVTNNQSVKVGDLIAKIDDGDYRLALQSAKDKLATQASTITRIGRQIEAGKASVVQAQAQIAAAQADSERAEADYSRQLQLSQANYASKATFDAAKAARDRSDANVKSAEAALTAAQANVAVLSAQQVEAQRVAAELQTSVDKAQRDLSFTEIRAPLDGVIGNKAVEVGTYVQPGARLAALVPLANVHVDANFKETQLKRLEPGQKVHIEVDAYPNKDIVGTVESVSPAAGAVFSLLPPENATGNFTKIVQRVPVRVTVNPDIARQGLLRPGMSVVVSVDTRGDEPSKTASLKGTLKE</sequence>
<dbReference type="EMBL" id="JAATJS010000003">
    <property type="protein sequence ID" value="NIX77097.1"/>
    <property type="molecule type" value="Genomic_DNA"/>
</dbReference>
<dbReference type="PANTHER" id="PTHR30386">
    <property type="entry name" value="MEMBRANE FUSION SUBUNIT OF EMRAB-TOLC MULTIDRUG EFFLUX PUMP"/>
    <property type="match status" value="1"/>
</dbReference>
<dbReference type="InterPro" id="IPR058625">
    <property type="entry name" value="MdtA-like_BSH"/>
</dbReference>
<feature type="coiled-coil region" evidence="1">
    <location>
        <begin position="205"/>
        <end position="260"/>
    </location>
</feature>
<dbReference type="Gene3D" id="2.40.50.100">
    <property type="match status" value="1"/>
</dbReference>
<dbReference type="SUPFAM" id="SSF111369">
    <property type="entry name" value="HlyD-like secretion proteins"/>
    <property type="match status" value="2"/>
</dbReference>
<name>A0ABX0VGD3_9HYPH</name>
<evidence type="ECO:0000313" key="7">
    <source>
        <dbReference type="EMBL" id="NIX77097.1"/>
    </source>
</evidence>
<evidence type="ECO:0000256" key="3">
    <source>
        <dbReference type="SAM" id="Phobius"/>
    </source>
</evidence>
<evidence type="ECO:0000259" key="6">
    <source>
        <dbReference type="Pfam" id="PF25954"/>
    </source>
</evidence>
<organism evidence="7 8">
    <name type="scientific">Microvirga terricola</name>
    <dbReference type="NCBI Taxonomy" id="2719797"/>
    <lineage>
        <taxon>Bacteria</taxon>
        <taxon>Pseudomonadati</taxon>
        <taxon>Pseudomonadota</taxon>
        <taxon>Alphaproteobacteria</taxon>
        <taxon>Hyphomicrobiales</taxon>
        <taxon>Methylobacteriaceae</taxon>
        <taxon>Microvirga</taxon>
    </lineage>
</organism>
<feature type="compositionally biased region" description="Basic and acidic residues" evidence="2">
    <location>
        <begin position="1"/>
        <end position="15"/>
    </location>
</feature>
<comment type="caution">
    <text evidence="7">The sequence shown here is derived from an EMBL/GenBank/DDBJ whole genome shotgun (WGS) entry which is preliminary data.</text>
</comment>
<dbReference type="Pfam" id="PF25876">
    <property type="entry name" value="HH_MFP_RND"/>
    <property type="match status" value="1"/>
</dbReference>